<evidence type="ECO:0008006" key="4">
    <source>
        <dbReference type="Google" id="ProtNLM"/>
    </source>
</evidence>
<organism evidence="2 3">
    <name type="scientific">Paramecium pentaurelia</name>
    <dbReference type="NCBI Taxonomy" id="43138"/>
    <lineage>
        <taxon>Eukaryota</taxon>
        <taxon>Sar</taxon>
        <taxon>Alveolata</taxon>
        <taxon>Ciliophora</taxon>
        <taxon>Intramacronucleata</taxon>
        <taxon>Oligohymenophorea</taxon>
        <taxon>Peniculida</taxon>
        <taxon>Parameciidae</taxon>
        <taxon>Paramecium</taxon>
    </lineage>
</organism>
<keyword evidence="1" id="KW-0472">Membrane</keyword>
<comment type="caution">
    <text evidence="2">The sequence shown here is derived from an EMBL/GenBank/DDBJ whole genome shotgun (WGS) entry which is preliminary data.</text>
</comment>
<evidence type="ECO:0000313" key="3">
    <source>
        <dbReference type="Proteomes" id="UP000689195"/>
    </source>
</evidence>
<proteinExistence type="predicted"/>
<dbReference type="AlphaFoldDB" id="A0A8S1SRQ6"/>
<dbReference type="Proteomes" id="UP000689195">
    <property type="component" value="Unassembled WGS sequence"/>
</dbReference>
<evidence type="ECO:0000313" key="2">
    <source>
        <dbReference type="EMBL" id="CAD8141144.1"/>
    </source>
</evidence>
<protein>
    <recommendedName>
        <fullName evidence="4">Transmembrane protein</fullName>
    </recommendedName>
</protein>
<sequence>MNKILQSIEQIDIFGVSLQLLTNESKSAFQSKVGGIISLITGSLSLSYFLFIIALWINNSIPPSISLKQQTKGYAEFEWSEPLIQLTLSDFTSEIDPFRKENNIITPFLFNLKNYQIYDEPIPLFSNEFLYSSLLVNNGTLILNNAYQEDEHYKSMKEYLLVLSTCKNSSLLNGGYCADEETINEYISTHHGFIILTIRLNQFNYVTQSLEMFAKQYYQPFDPRRSSYSQVMLKQQETIIDDGVLFKNEKNYIFLNNYEIINQEVDKQFMPDTIAFISEDIYHLDIQNSYLFRIDNISVIEEISMPKLGQVLAQIGSIVQLILMLKYVALYYNNHLLENQLLHDIVSMYYPELKNIKINIFNKFEFKEEINQCQLPIQNLKLIYGQLLKRAKEKCRLNNILYEISRIQFILEQSLGNRILQCSHQLGKKLSKNSNEFVIDRITETNRLVVQPAEQLYQDQDQEHYLNEPLDILTKHD</sequence>
<evidence type="ECO:0000256" key="1">
    <source>
        <dbReference type="SAM" id="Phobius"/>
    </source>
</evidence>
<feature type="transmembrane region" description="Helical" evidence="1">
    <location>
        <begin position="36"/>
        <end position="57"/>
    </location>
</feature>
<gene>
    <name evidence="2" type="ORF">PPENT_87.1.T0090462</name>
</gene>
<keyword evidence="3" id="KW-1185">Reference proteome</keyword>
<keyword evidence="1" id="KW-1133">Transmembrane helix</keyword>
<keyword evidence="1" id="KW-0812">Transmembrane</keyword>
<dbReference type="EMBL" id="CAJJDO010000009">
    <property type="protein sequence ID" value="CAD8141144.1"/>
    <property type="molecule type" value="Genomic_DNA"/>
</dbReference>
<dbReference type="PANTHER" id="PTHR12621">
    <property type="entry name" value="CYSTEINE AND HISTIDINE-RICH DOMAIN CHORD -CONTAINING PROTEIN"/>
    <property type="match status" value="1"/>
</dbReference>
<dbReference type="GO" id="GO:0008270">
    <property type="term" value="F:zinc ion binding"/>
    <property type="evidence" value="ECO:0007669"/>
    <property type="project" value="TreeGrafter"/>
</dbReference>
<name>A0A8S1SRQ6_9CILI</name>
<reference evidence="2" key="1">
    <citation type="submission" date="2021-01" db="EMBL/GenBank/DDBJ databases">
        <authorList>
            <consortium name="Genoscope - CEA"/>
            <person name="William W."/>
        </authorList>
    </citation>
    <scope>NUCLEOTIDE SEQUENCE</scope>
</reference>
<dbReference type="OrthoDB" id="293534at2759"/>
<dbReference type="PANTHER" id="PTHR12621:SF7">
    <property type="entry name" value="CYSTEINE AND HISTIDINE-RICH DOMAIN-CONTAINING PROTEIN 1"/>
    <property type="match status" value="1"/>
</dbReference>
<accession>A0A8S1SRQ6</accession>